<evidence type="ECO:0000259" key="1">
    <source>
        <dbReference type="Pfam" id="PF13946"/>
    </source>
</evidence>
<proteinExistence type="predicted"/>
<dbReference type="EMBL" id="JAABNT010000004">
    <property type="protein sequence ID" value="NEK22324.1"/>
    <property type="molecule type" value="Genomic_DNA"/>
</dbReference>
<dbReference type="RefSeq" id="WP_164353258.1">
    <property type="nucleotide sequence ID" value="NZ_JAABNT010000004.1"/>
</dbReference>
<sequence>MPGPAAALGVYADIIGIYSFLDDQRDEITLNFRLNQIQDALSDLNSLSTATVNGDIAQSLGGASTALDQLTQYRNSESAEDRAAFATTAVLEATDTLSELIFIVSAQKGLASAESLAYMVGALQYAIIVRMKVADTVQDGPYGAAGLHLQVKTAAQLIYDQVGDNDIYSEFPRAISSRISATDLDVNLLQTKVEFSMRSTFSNRSEDLELTRRTLFTDTLIPLPYPEPDSQFESRIDNAADAAFDRIYADDYAEAEVNTYLGIGVELNTWLAQDAINVVGLYERIGDSTDNVEEGTNNADYFSGLAGDDWLTGKNGPDALVGGSGNDILLGGALQDNMTGGSGNDFIVGNEAIDDPVDGDTARFDGDLADYEVIGGQTYAVVIAPDGSRDKLFNIEFLHFEDTILQLGEGSALDNAQRDDFTVDERVALLYEAALDRNGEIDLPGLNFYIEVTERDSLSIEFLAADLMTSPEFTAKFGDVNTLSNDAFLEQIYLNVLDRASDGAGKAFYLDLLDDGSITRALALADIATSPENTQGSAEILMSLFEGSSGDWRFISDGMEMA</sequence>
<dbReference type="Gene3D" id="2.150.10.10">
    <property type="entry name" value="Serralysin-like metalloprotease, C-terminal"/>
    <property type="match status" value="1"/>
</dbReference>
<evidence type="ECO:0000313" key="2">
    <source>
        <dbReference type="EMBL" id="NEK22324.1"/>
    </source>
</evidence>
<dbReference type="InterPro" id="IPR001343">
    <property type="entry name" value="Hemolysn_Ca-bd"/>
</dbReference>
<dbReference type="Proteomes" id="UP000468591">
    <property type="component" value="Unassembled WGS sequence"/>
</dbReference>
<protein>
    <submittedName>
        <fullName evidence="2">DUF4214 domain-containing protein</fullName>
    </submittedName>
</protein>
<feature type="domain" description="DUF4214" evidence="1">
    <location>
        <begin position="464"/>
        <end position="534"/>
    </location>
</feature>
<organism evidence="2 3">
    <name type="scientific">Sulfitobacter sediminilitoris</name>
    <dbReference type="NCBI Taxonomy" id="2698830"/>
    <lineage>
        <taxon>Bacteria</taxon>
        <taxon>Pseudomonadati</taxon>
        <taxon>Pseudomonadota</taxon>
        <taxon>Alphaproteobacteria</taxon>
        <taxon>Rhodobacterales</taxon>
        <taxon>Roseobacteraceae</taxon>
        <taxon>Sulfitobacter</taxon>
    </lineage>
</organism>
<dbReference type="SUPFAM" id="SSF51120">
    <property type="entry name" value="beta-Roll"/>
    <property type="match status" value="1"/>
</dbReference>
<dbReference type="Pfam" id="PF13946">
    <property type="entry name" value="DUF4214"/>
    <property type="match status" value="1"/>
</dbReference>
<dbReference type="Gene3D" id="1.10.3130.20">
    <property type="entry name" value="Phycobilisome linker domain"/>
    <property type="match status" value="1"/>
</dbReference>
<name>A0A6P0CD55_9RHOB</name>
<dbReference type="InterPro" id="IPR038255">
    <property type="entry name" value="PBS_linker_sf"/>
</dbReference>
<dbReference type="InterPro" id="IPR025282">
    <property type="entry name" value="DUF4214"/>
</dbReference>
<dbReference type="InterPro" id="IPR018511">
    <property type="entry name" value="Hemolysin-typ_Ca-bd_CS"/>
</dbReference>
<reference evidence="2 3" key="1">
    <citation type="submission" date="2020-01" db="EMBL/GenBank/DDBJ databases">
        <title>Sulfitobacter sediminilitoris sp. nov., isolated from a tidal flat.</title>
        <authorList>
            <person name="Park S."/>
            <person name="Yoon J.-H."/>
        </authorList>
    </citation>
    <scope>NUCLEOTIDE SEQUENCE [LARGE SCALE GENOMIC DNA]</scope>
    <source>
        <strain evidence="2 3">JBTF-M27</strain>
    </source>
</reference>
<dbReference type="Pfam" id="PF00353">
    <property type="entry name" value="HemolysinCabind"/>
    <property type="match status" value="2"/>
</dbReference>
<gene>
    <name evidence="2" type="ORF">GV827_07920</name>
</gene>
<dbReference type="GO" id="GO:0005509">
    <property type="term" value="F:calcium ion binding"/>
    <property type="evidence" value="ECO:0007669"/>
    <property type="project" value="InterPro"/>
</dbReference>
<dbReference type="InterPro" id="IPR011049">
    <property type="entry name" value="Serralysin-like_metalloprot_C"/>
</dbReference>
<dbReference type="AlphaFoldDB" id="A0A6P0CD55"/>
<comment type="caution">
    <text evidence="2">The sequence shown here is derived from an EMBL/GenBank/DDBJ whole genome shotgun (WGS) entry which is preliminary data.</text>
</comment>
<keyword evidence="3" id="KW-1185">Reference proteome</keyword>
<evidence type="ECO:0000313" key="3">
    <source>
        <dbReference type="Proteomes" id="UP000468591"/>
    </source>
</evidence>
<accession>A0A6P0CD55</accession>
<dbReference type="PROSITE" id="PS00330">
    <property type="entry name" value="HEMOLYSIN_CALCIUM"/>
    <property type="match status" value="2"/>
</dbReference>